<evidence type="ECO:0000313" key="2">
    <source>
        <dbReference type="Proteomes" id="UP001057402"/>
    </source>
</evidence>
<gene>
    <name evidence="1" type="ORF">MLD38_000628</name>
</gene>
<reference evidence="2" key="1">
    <citation type="journal article" date="2023" name="Front. Plant Sci.">
        <title>Chromosomal-level genome assembly of Melastoma candidum provides insights into trichome evolution.</title>
        <authorList>
            <person name="Zhong Y."/>
            <person name="Wu W."/>
            <person name="Sun C."/>
            <person name="Zou P."/>
            <person name="Liu Y."/>
            <person name="Dai S."/>
            <person name="Zhou R."/>
        </authorList>
    </citation>
    <scope>NUCLEOTIDE SEQUENCE [LARGE SCALE GENOMIC DNA]</scope>
</reference>
<evidence type="ECO:0000313" key="1">
    <source>
        <dbReference type="EMBL" id="KAI4388286.1"/>
    </source>
</evidence>
<dbReference type="EMBL" id="CM042880">
    <property type="protein sequence ID" value="KAI4388286.1"/>
    <property type="molecule type" value="Genomic_DNA"/>
</dbReference>
<proteinExistence type="predicted"/>
<comment type="caution">
    <text evidence="1">The sequence shown here is derived from an EMBL/GenBank/DDBJ whole genome shotgun (WGS) entry which is preliminary data.</text>
</comment>
<accession>A0ACB9SCN4</accession>
<organism evidence="1 2">
    <name type="scientific">Melastoma candidum</name>
    <dbReference type="NCBI Taxonomy" id="119954"/>
    <lineage>
        <taxon>Eukaryota</taxon>
        <taxon>Viridiplantae</taxon>
        <taxon>Streptophyta</taxon>
        <taxon>Embryophyta</taxon>
        <taxon>Tracheophyta</taxon>
        <taxon>Spermatophyta</taxon>
        <taxon>Magnoliopsida</taxon>
        <taxon>eudicotyledons</taxon>
        <taxon>Gunneridae</taxon>
        <taxon>Pentapetalae</taxon>
        <taxon>rosids</taxon>
        <taxon>malvids</taxon>
        <taxon>Myrtales</taxon>
        <taxon>Melastomataceae</taxon>
        <taxon>Melastomatoideae</taxon>
        <taxon>Melastomateae</taxon>
        <taxon>Melastoma</taxon>
    </lineage>
</organism>
<name>A0ACB9SCN4_9MYRT</name>
<protein>
    <submittedName>
        <fullName evidence="1">Uncharacterized protein</fullName>
    </submittedName>
</protein>
<sequence>MNRFDEVERVLEKMSARQGLFDEVTYGVLLRRYATTRKVKETIDIFCKTRKEFGLELDLAAFQKLLMWLCRNKLVGESGEVFDSLKEDFDESIKTMNIILDGWCILGDVHEAKRFWKKILASDCKPCDYTYCCYIKALTKKGKLGTAMKLFQSLWENGNKPDVAICNLVIDALCFKKRIPEALEVFSLMKERGCSPNVVTYNTFVKHMCKIHRMDKVEEILNEMASTGGDCSPNSITYGYMLSCSKKPEEVSRLIEENGKRQL</sequence>
<keyword evidence="2" id="KW-1185">Reference proteome</keyword>
<dbReference type="Proteomes" id="UP001057402">
    <property type="component" value="Chromosome 1"/>
</dbReference>